<dbReference type="AlphaFoldDB" id="A0A8J8P470"/>
<keyword evidence="4" id="KW-1185">Reference proteome</keyword>
<proteinExistence type="predicted"/>
<dbReference type="EMBL" id="RRYP01000721">
    <property type="protein sequence ID" value="TNV86948.1"/>
    <property type="molecule type" value="Genomic_DNA"/>
</dbReference>
<evidence type="ECO:0000256" key="2">
    <source>
        <dbReference type="SAM" id="MobiDB-lite"/>
    </source>
</evidence>
<dbReference type="Gene3D" id="3.30.450.40">
    <property type="match status" value="1"/>
</dbReference>
<dbReference type="OrthoDB" id="6017640at2759"/>
<evidence type="ECO:0000313" key="4">
    <source>
        <dbReference type="Proteomes" id="UP000785679"/>
    </source>
</evidence>
<keyword evidence="1" id="KW-0175">Coiled coil</keyword>
<dbReference type="Proteomes" id="UP000785679">
    <property type="component" value="Unassembled WGS sequence"/>
</dbReference>
<dbReference type="InterPro" id="IPR029016">
    <property type="entry name" value="GAF-like_dom_sf"/>
</dbReference>
<reference evidence="3" key="1">
    <citation type="submission" date="2019-06" db="EMBL/GenBank/DDBJ databases">
        <authorList>
            <person name="Zheng W."/>
        </authorList>
    </citation>
    <scope>NUCLEOTIDE SEQUENCE</scope>
    <source>
        <strain evidence="3">QDHG01</strain>
    </source>
</reference>
<dbReference type="SUPFAM" id="SSF55781">
    <property type="entry name" value="GAF domain-like"/>
    <property type="match status" value="1"/>
</dbReference>
<feature type="compositionally biased region" description="Polar residues" evidence="2">
    <location>
        <begin position="305"/>
        <end position="314"/>
    </location>
</feature>
<feature type="coiled-coil region" evidence="1">
    <location>
        <begin position="77"/>
        <end position="104"/>
    </location>
</feature>
<evidence type="ECO:0000256" key="1">
    <source>
        <dbReference type="SAM" id="Coils"/>
    </source>
</evidence>
<sequence>MFMNQNIPVTLSMPFSDKMTKSSDRNADIDGMFSVLSGAGDLKNMIQLLQQQRPKVSQTPGLATLRESHYRDYKRLEKSYNDRLKLQKDEIIRLQNEMTRMRELVKKFLTLDQMKQLQLCNTVNPPSSVTTPDEQYHQLKKVKSDGLGELTIDMVMQEGQQRKKLSGMNLTSDTTSEGNSFKHQAEVYDVHKLYQDFYLTDLKQEVVDAKKISTQLRKEGQEKDFELEKLRKDNFDMKCQLKRYRQIMSEQEKKYNEVNSQLLSLTRPTNLISGDKDRAKSTALTGPRNSIKADTNRRDTAARASTQLNLSSIAQPEHSTDATRSRSKQQQQNPTKHDSTISINGITKGGVEIQLNHPPELLVDAGLMEEYERDVIQDNQLNAADKMLLHHTSLNDRLDSLTKVTKSLMECSTMKALFNQLRLCMKQMFNFYQLYIMIKADDITQIYKKKEGGLTHILTIDLERFEGVVPDLRTSDRDENFQGFRPEFARRDLVKGLYSKNTMCQPVYNKKNQQGGGTAGLLSDRDELQLMIQLKGYPSYHYTQTDHALMGLAAKVVAGAIVKIKSERAMVDAVSKSTNVLETFRSLLAERNLAYLQYKIKTSFPKLFRFSSTGLLFAEKSATPFDPSYNQLYSIIMDEEEGAISPNFRLHDTNILKHSSQAGLTGLCIEQRCIIVSQHGQGDKRFSQDVDNYLNVGDVQSFMVGPLTDSKGQLRGVLQLINKEITTGGGGGITEEDRKEFQGMLTVLGEILRTADEASEVTELCCSLKQCLGRIFDQVPEKGSELLGQAQVDLQQLENIVKYTKGQIMNLVNHKKKFSFTDKSVCMTIFDELKDKEKYLKHHHL</sequence>
<evidence type="ECO:0000313" key="3">
    <source>
        <dbReference type="EMBL" id="TNV86948.1"/>
    </source>
</evidence>
<feature type="compositionally biased region" description="Polar residues" evidence="2">
    <location>
        <begin position="328"/>
        <end position="343"/>
    </location>
</feature>
<gene>
    <name evidence="3" type="ORF">FGO68_gene2523</name>
</gene>
<name>A0A8J8P470_HALGN</name>
<comment type="caution">
    <text evidence="3">The sequence shown here is derived from an EMBL/GenBank/DDBJ whole genome shotgun (WGS) entry which is preliminary data.</text>
</comment>
<evidence type="ECO:0008006" key="5">
    <source>
        <dbReference type="Google" id="ProtNLM"/>
    </source>
</evidence>
<accession>A0A8J8P470</accession>
<organism evidence="3 4">
    <name type="scientific">Halteria grandinella</name>
    <dbReference type="NCBI Taxonomy" id="5974"/>
    <lineage>
        <taxon>Eukaryota</taxon>
        <taxon>Sar</taxon>
        <taxon>Alveolata</taxon>
        <taxon>Ciliophora</taxon>
        <taxon>Intramacronucleata</taxon>
        <taxon>Spirotrichea</taxon>
        <taxon>Stichotrichia</taxon>
        <taxon>Sporadotrichida</taxon>
        <taxon>Halteriidae</taxon>
        <taxon>Halteria</taxon>
    </lineage>
</organism>
<protein>
    <recommendedName>
        <fullName evidence="5">GAF domain-containing protein</fullName>
    </recommendedName>
</protein>
<feature type="region of interest" description="Disordered" evidence="2">
    <location>
        <begin position="269"/>
        <end position="343"/>
    </location>
</feature>
<feature type="coiled-coil region" evidence="1">
    <location>
        <begin position="199"/>
        <end position="261"/>
    </location>
</feature>